<dbReference type="EMBL" id="JADJNC010000044">
    <property type="protein sequence ID" value="MBK7424716.1"/>
    <property type="molecule type" value="Genomic_DNA"/>
</dbReference>
<evidence type="ECO:0000313" key="2">
    <source>
        <dbReference type="EMBL" id="MBK7424716.1"/>
    </source>
</evidence>
<feature type="transmembrane region" description="Helical" evidence="1">
    <location>
        <begin position="75"/>
        <end position="95"/>
    </location>
</feature>
<accession>A0A9D7FH63</accession>
<keyword evidence="1" id="KW-0812">Transmembrane</keyword>
<evidence type="ECO:0000256" key="1">
    <source>
        <dbReference type="SAM" id="Phobius"/>
    </source>
</evidence>
<organism evidence="2 3">
    <name type="scientific">Candidatus Propionivibrio dominans</name>
    <dbReference type="NCBI Taxonomy" id="2954373"/>
    <lineage>
        <taxon>Bacteria</taxon>
        <taxon>Pseudomonadati</taxon>
        <taxon>Pseudomonadota</taxon>
        <taxon>Betaproteobacteria</taxon>
        <taxon>Rhodocyclales</taxon>
        <taxon>Rhodocyclaceae</taxon>
        <taxon>Propionivibrio</taxon>
    </lineage>
</organism>
<evidence type="ECO:0008006" key="4">
    <source>
        <dbReference type="Google" id="ProtNLM"/>
    </source>
</evidence>
<dbReference type="AlphaFoldDB" id="A0A9D7FH63"/>
<keyword evidence="1" id="KW-1133">Transmembrane helix</keyword>
<name>A0A9D7FH63_9RHOO</name>
<feature type="transmembrane region" description="Helical" evidence="1">
    <location>
        <begin position="143"/>
        <end position="164"/>
    </location>
</feature>
<proteinExistence type="predicted"/>
<feature type="transmembrane region" description="Helical" evidence="1">
    <location>
        <begin position="107"/>
        <end position="131"/>
    </location>
</feature>
<evidence type="ECO:0000313" key="3">
    <source>
        <dbReference type="Proteomes" id="UP000886602"/>
    </source>
</evidence>
<dbReference type="Proteomes" id="UP000886602">
    <property type="component" value="Unassembled WGS sequence"/>
</dbReference>
<keyword evidence="1" id="KW-0472">Membrane</keyword>
<gene>
    <name evidence="2" type="ORF">IPJ48_17440</name>
</gene>
<feature type="transmembrane region" description="Helical" evidence="1">
    <location>
        <begin position="20"/>
        <end position="39"/>
    </location>
</feature>
<feature type="transmembrane region" description="Helical" evidence="1">
    <location>
        <begin position="51"/>
        <end position="69"/>
    </location>
</feature>
<reference evidence="2" key="1">
    <citation type="submission" date="2020-10" db="EMBL/GenBank/DDBJ databases">
        <title>Connecting structure to function with the recovery of over 1000 high-quality activated sludge metagenome-assembled genomes encoding full-length rRNA genes using long-read sequencing.</title>
        <authorList>
            <person name="Singleton C.M."/>
            <person name="Petriglieri F."/>
            <person name="Kristensen J.M."/>
            <person name="Kirkegaard R.H."/>
            <person name="Michaelsen T.Y."/>
            <person name="Andersen M.H."/>
            <person name="Karst S.M."/>
            <person name="Dueholm M.S."/>
            <person name="Nielsen P.H."/>
            <person name="Albertsen M."/>
        </authorList>
    </citation>
    <scope>NUCLEOTIDE SEQUENCE</scope>
    <source>
        <strain evidence="2">EsbW_18-Q3-R4-48_MAXAC.044</strain>
    </source>
</reference>
<protein>
    <recommendedName>
        <fullName evidence="4">Transmembrane protein</fullName>
    </recommendedName>
</protein>
<comment type="caution">
    <text evidence="2">The sequence shown here is derived from an EMBL/GenBank/DDBJ whole genome shotgun (WGS) entry which is preliminary data.</text>
</comment>
<sequence>MFSPDSPLLLLQIGNLAITSNSIPSVLAIPAYLVVCIGLTVKNKVFRWSDFGLVLLAALPQVLLMPWVAGGTPSAFSIFMLAWPIMGFMAGYGAWRLAGNKPLQGWPWYRFGLLITLLLVVVDVGGAFMLSPAPGKIWQLGGAGFRDALVCAPPFFMLTFYLYLDCRSPLVFCSKRCRSANRCFYPRVQAD</sequence>